<dbReference type="GeneID" id="98068853"/>
<dbReference type="SUPFAM" id="SSF63999">
    <property type="entry name" value="Thiamin pyrophosphokinase, catalytic domain"/>
    <property type="match status" value="1"/>
</dbReference>
<dbReference type="InterPro" id="IPR007371">
    <property type="entry name" value="TPK_catalytic"/>
</dbReference>
<evidence type="ECO:0000256" key="1">
    <source>
        <dbReference type="ARBA" id="ARBA00022679"/>
    </source>
</evidence>
<dbReference type="eggNOG" id="COG1564">
    <property type="taxonomic scope" value="Bacteria"/>
</dbReference>
<dbReference type="PANTHER" id="PTHR41299:SF1">
    <property type="entry name" value="THIAMINE PYROPHOSPHOKINASE"/>
    <property type="match status" value="1"/>
</dbReference>
<keyword evidence="1" id="KW-0808">Transferase</keyword>
<dbReference type="PANTHER" id="PTHR41299">
    <property type="entry name" value="THIAMINE PYROPHOSPHOKINASE"/>
    <property type="match status" value="1"/>
</dbReference>
<organism evidence="8 9">
    <name type="scientific">Odoribacter laneus YIT 12061</name>
    <dbReference type="NCBI Taxonomy" id="742817"/>
    <lineage>
        <taxon>Bacteria</taxon>
        <taxon>Pseudomonadati</taxon>
        <taxon>Bacteroidota</taxon>
        <taxon>Bacteroidia</taxon>
        <taxon>Bacteroidales</taxon>
        <taxon>Odoribacteraceae</taxon>
        <taxon>Odoribacter</taxon>
    </lineage>
</organism>
<evidence type="ECO:0000256" key="2">
    <source>
        <dbReference type="ARBA" id="ARBA00022741"/>
    </source>
</evidence>
<comment type="caution">
    <text evidence="8">The sequence shown here is derived from an EMBL/GenBank/DDBJ whole genome shotgun (WGS) entry which is preliminary data.</text>
</comment>
<dbReference type="AlphaFoldDB" id="H1DG89"/>
<evidence type="ECO:0000256" key="3">
    <source>
        <dbReference type="ARBA" id="ARBA00022777"/>
    </source>
</evidence>
<dbReference type="NCBIfam" id="TIGR01378">
    <property type="entry name" value="thi_PPkinase"/>
    <property type="match status" value="1"/>
</dbReference>
<dbReference type="CDD" id="cd07995">
    <property type="entry name" value="TPK"/>
    <property type="match status" value="1"/>
</dbReference>
<dbReference type="HOGENOM" id="CLU_044237_2_0_10"/>
<dbReference type="GO" id="GO:0016301">
    <property type="term" value="F:kinase activity"/>
    <property type="evidence" value="ECO:0007669"/>
    <property type="project" value="UniProtKB-KW"/>
</dbReference>
<protein>
    <recommendedName>
        <fullName evidence="5">Thiamine diphosphokinase</fullName>
        <ecNumber evidence="5">2.7.6.2</ecNumber>
    </recommendedName>
</protein>
<dbReference type="EC" id="2.7.6.2" evidence="5"/>
<dbReference type="InterPro" id="IPR036759">
    <property type="entry name" value="TPK_catalytic_sf"/>
</dbReference>
<dbReference type="Pfam" id="PF21275">
    <property type="entry name" value="Thi_PPkinase_C"/>
    <property type="match status" value="1"/>
</dbReference>
<feature type="domain" description="Thiamin pyrophosphokinase-like substrate-binding" evidence="7">
    <location>
        <begin position="140"/>
        <end position="208"/>
    </location>
</feature>
<dbReference type="Proteomes" id="UP000004892">
    <property type="component" value="Unassembled WGS sequence"/>
</dbReference>
<keyword evidence="3 8" id="KW-0418">Kinase</keyword>
<keyword evidence="2" id="KW-0547">Nucleotide-binding</keyword>
<dbReference type="GO" id="GO:0009229">
    <property type="term" value="P:thiamine diphosphate biosynthetic process"/>
    <property type="evidence" value="ECO:0007669"/>
    <property type="project" value="InterPro"/>
</dbReference>
<name>H1DG89_9BACT</name>
<dbReference type="InterPro" id="IPR049442">
    <property type="entry name" value="Thi_PPkinase-like_C"/>
</dbReference>
<dbReference type="InterPro" id="IPR053149">
    <property type="entry name" value="TPK"/>
</dbReference>
<keyword evidence="4" id="KW-0067">ATP-binding</keyword>
<dbReference type="GO" id="GO:0004788">
    <property type="term" value="F:thiamine diphosphokinase activity"/>
    <property type="evidence" value="ECO:0007669"/>
    <property type="project" value="UniProtKB-UniRule"/>
</dbReference>
<sequence length="223" mass="25240">MNYYPLVKTVAEPEAVILADGSFPVHPLPLSFLYRCRRIVCCDGAAEALIQWGREPEAIVGDGDSLNLALRERYAALIHRETEQETNDLSKAFRYCLKRGWKKLFILGATGKREDHTMGNISLLSDYQAQADVQMLTDYGLFTPVCGDAEFECFPGQQVSVFNRDCRSLSGEGLVYPLSAFTNWWQGTLNEALAGTFKIYADKRLWVYRVYGAEKENFPNVEK</sequence>
<dbReference type="EMBL" id="ADMC01000019">
    <property type="protein sequence ID" value="EHP48077.1"/>
    <property type="molecule type" value="Genomic_DNA"/>
</dbReference>
<gene>
    <name evidence="8" type="ORF">HMPREF9449_01275</name>
</gene>
<dbReference type="InterPro" id="IPR006282">
    <property type="entry name" value="Thi_PPkinase"/>
</dbReference>
<dbReference type="GO" id="GO:0005524">
    <property type="term" value="F:ATP binding"/>
    <property type="evidence" value="ECO:0007669"/>
    <property type="project" value="UniProtKB-KW"/>
</dbReference>
<feature type="domain" description="Thiamin pyrophosphokinase catalytic" evidence="6">
    <location>
        <begin position="34"/>
        <end position="129"/>
    </location>
</feature>
<evidence type="ECO:0000259" key="7">
    <source>
        <dbReference type="Pfam" id="PF21275"/>
    </source>
</evidence>
<evidence type="ECO:0000259" key="6">
    <source>
        <dbReference type="Pfam" id="PF04263"/>
    </source>
</evidence>
<evidence type="ECO:0000313" key="9">
    <source>
        <dbReference type="Proteomes" id="UP000004892"/>
    </source>
</evidence>
<evidence type="ECO:0000256" key="5">
    <source>
        <dbReference type="NCBIfam" id="TIGR01378"/>
    </source>
</evidence>
<accession>H1DG89</accession>
<evidence type="ECO:0000256" key="4">
    <source>
        <dbReference type="ARBA" id="ARBA00022840"/>
    </source>
</evidence>
<dbReference type="GO" id="GO:0006772">
    <property type="term" value="P:thiamine metabolic process"/>
    <property type="evidence" value="ECO:0007669"/>
    <property type="project" value="UniProtKB-UniRule"/>
</dbReference>
<dbReference type="PATRIC" id="fig|742817.3.peg.1353"/>
<dbReference type="Pfam" id="PF04263">
    <property type="entry name" value="TPK_catalytic"/>
    <property type="match status" value="1"/>
</dbReference>
<keyword evidence="9" id="KW-1185">Reference proteome</keyword>
<proteinExistence type="predicted"/>
<dbReference type="Gene3D" id="3.40.50.10240">
    <property type="entry name" value="Thiamin pyrophosphokinase, catalytic domain"/>
    <property type="match status" value="1"/>
</dbReference>
<dbReference type="RefSeq" id="WP_009136423.1">
    <property type="nucleotide sequence ID" value="NZ_JH594596.1"/>
</dbReference>
<dbReference type="STRING" id="742817.HMPREF9449_01275"/>
<evidence type="ECO:0000313" key="8">
    <source>
        <dbReference type="EMBL" id="EHP48077.1"/>
    </source>
</evidence>
<reference evidence="8 9" key="1">
    <citation type="submission" date="2012-01" db="EMBL/GenBank/DDBJ databases">
        <title>The Genome Sequence of Odoribacter laneus YIT 12061.</title>
        <authorList>
            <consortium name="The Broad Institute Genome Sequencing Platform"/>
            <person name="Earl A."/>
            <person name="Ward D."/>
            <person name="Feldgarden M."/>
            <person name="Gevers D."/>
            <person name="Morotomi M."/>
            <person name="Young S.K."/>
            <person name="Zeng Q."/>
            <person name="Gargeya S."/>
            <person name="Fitzgerald M."/>
            <person name="Haas B."/>
            <person name="Abouelleil A."/>
            <person name="Alvarado L."/>
            <person name="Arachchi H.M."/>
            <person name="Berlin A."/>
            <person name="Chapman S.B."/>
            <person name="Gearin G."/>
            <person name="Goldberg J."/>
            <person name="Griggs A."/>
            <person name="Gujja S."/>
            <person name="Hansen M."/>
            <person name="Heiman D."/>
            <person name="Howarth C."/>
            <person name="Larimer J."/>
            <person name="Lui A."/>
            <person name="MacDonald P.J.P."/>
            <person name="McCowen C."/>
            <person name="Montmayeur A."/>
            <person name="Murphy C."/>
            <person name="Neiman D."/>
            <person name="Pearson M."/>
            <person name="Priest M."/>
            <person name="Roberts A."/>
            <person name="Saif S."/>
            <person name="Shea T."/>
            <person name="Sisk P."/>
            <person name="Stolte C."/>
            <person name="Sykes S."/>
            <person name="Wortman J."/>
            <person name="Nusbaum C."/>
            <person name="Birren B."/>
        </authorList>
    </citation>
    <scope>NUCLEOTIDE SEQUENCE [LARGE SCALE GENOMIC DNA]</scope>
    <source>
        <strain evidence="8 9">YIT 12061</strain>
    </source>
</reference>